<dbReference type="Gene3D" id="1.10.10.60">
    <property type="entry name" value="Homeodomain-like"/>
    <property type="match status" value="1"/>
</dbReference>
<name>A0A1Y2H780_9FUNG</name>
<dbReference type="Proteomes" id="UP000193648">
    <property type="component" value="Unassembled WGS sequence"/>
</dbReference>
<feature type="compositionally biased region" description="Basic and acidic residues" evidence="1">
    <location>
        <begin position="228"/>
        <end position="240"/>
    </location>
</feature>
<comment type="caution">
    <text evidence="2">The sequence shown here is derived from an EMBL/GenBank/DDBJ whole genome shotgun (WGS) entry which is preliminary data.</text>
</comment>
<feature type="compositionally biased region" description="Polar residues" evidence="1">
    <location>
        <begin position="261"/>
        <end position="270"/>
    </location>
</feature>
<feature type="region of interest" description="Disordered" evidence="1">
    <location>
        <begin position="705"/>
        <end position="739"/>
    </location>
</feature>
<evidence type="ECO:0000256" key="1">
    <source>
        <dbReference type="SAM" id="MobiDB-lite"/>
    </source>
</evidence>
<feature type="compositionally biased region" description="Polar residues" evidence="1">
    <location>
        <begin position="546"/>
        <end position="566"/>
    </location>
</feature>
<feature type="compositionally biased region" description="Low complexity" evidence="1">
    <location>
        <begin position="245"/>
        <end position="260"/>
    </location>
</feature>
<feature type="compositionally biased region" description="Basic and acidic residues" evidence="1">
    <location>
        <begin position="414"/>
        <end position="429"/>
    </location>
</feature>
<organism evidence="2 3">
    <name type="scientific">Lobosporangium transversale</name>
    <dbReference type="NCBI Taxonomy" id="64571"/>
    <lineage>
        <taxon>Eukaryota</taxon>
        <taxon>Fungi</taxon>
        <taxon>Fungi incertae sedis</taxon>
        <taxon>Mucoromycota</taxon>
        <taxon>Mortierellomycotina</taxon>
        <taxon>Mortierellomycetes</taxon>
        <taxon>Mortierellales</taxon>
        <taxon>Mortierellaceae</taxon>
        <taxon>Lobosporangium</taxon>
    </lineage>
</organism>
<keyword evidence="3" id="KW-1185">Reference proteome</keyword>
<feature type="region of interest" description="Disordered" evidence="1">
    <location>
        <begin position="535"/>
        <end position="639"/>
    </location>
</feature>
<proteinExistence type="predicted"/>
<sequence length="739" mass="83498">MYYTGGKEAFTGEDSNDSFLDKFDILEYGLQDDFVERYNLSVLVHHLFMPKLDVSMCRKGLNEYIKMFRQPLKEAFAVSSGNKGILWRTVLQLVCVIMALQEREEGENIANLHPPDIIEEAWSADGEEQSQCPAARIQNAVVSLLNDIASRAAKDSLRLYGLYQNTLLLLLPQLRIRFQSLEEPSDKKLVQGLLDLRAKEMPTSSDYNSDELKELDVHWFMKGPAQELDNHKGRDDDQYGKEPTLLSQSQSHHLQQSSSSVPDLSNNGQNGHDAHREVEVEQSVESTVQGLENNRTDREYDYTYKTQGSSEIPHQSNNVASAKETYILIESDDENDESNTAALPINREDTDDALLLKSQSNVSKEDEQPTEEAVRISNWLRDLPGYVNGFLEEEASVLEASNTSNEPGKSSIVKVDKGKGRKLSSDRSSNDNTTWYSIGEGDFFESDTVMHSSTSKQEETAPKKIRRSRSSSTSSSLSLLPRSPMRSSTKVSKPQHIIDRVARAAGMSSVRHRLDSDSEFEDDGDDLSYIKMRKPATVTSSSTTSLLPVSNGSLHNQERLNNNAKPNNKHVLSGVSWSPSPVRDENDDTNGNKSAHSRAEIDAVQRLQNRQQQHSPLLDNTTAATAQGTSNKKARRENRHWTQQEVDRLLELVPMFQHDPHISKGIVGRRPRTIKWSQLKRYDKLHGNILQHRTEVMLKDKYREKTDNGAHRGRVNELLQTKSHATPKHKFPSPDRRIL</sequence>
<feature type="region of interest" description="Disordered" evidence="1">
    <location>
        <begin position="226"/>
        <end position="299"/>
    </location>
</feature>
<evidence type="ECO:0000313" key="2">
    <source>
        <dbReference type="EMBL" id="ORZ28902.1"/>
    </source>
</evidence>
<feature type="compositionally biased region" description="Low complexity" evidence="1">
    <location>
        <begin position="470"/>
        <end position="489"/>
    </location>
</feature>
<reference evidence="2 3" key="1">
    <citation type="submission" date="2016-07" db="EMBL/GenBank/DDBJ databases">
        <title>Pervasive Adenine N6-methylation of Active Genes in Fungi.</title>
        <authorList>
            <consortium name="DOE Joint Genome Institute"/>
            <person name="Mondo S.J."/>
            <person name="Dannebaum R.O."/>
            <person name="Kuo R.C."/>
            <person name="Labutti K."/>
            <person name="Haridas S."/>
            <person name="Kuo A."/>
            <person name="Salamov A."/>
            <person name="Ahrendt S.R."/>
            <person name="Lipzen A."/>
            <person name="Sullivan W."/>
            <person name="Andreopoulos W.B."/>
            <person name="Clum A."/>
            <person name="Lindquist E."/>
            <person name="Daum C."/>
            <person name="Ramamoorthy G.K."/>
            <person name="Gryganskyi A."/>
            <person name="Culley D."/>
            <person name="Magnuson J.K."/>
            <person name="James T.Y."/>
            <person name="O'Malley M.A."/>
            <person name="Stajich J.E."/>
            <person name="Spatafora J.W."/>
            <person name="Visel A."/>
            <person name="Grigoriev I.V."/>
        </authorList>
    </citation>
    <scope>NUCLEOTIDE SEQUENCE [LARGE SCALE GENOMIC DNA]</scope>
    <source>
        <strain evidence="2 3">NRRL 3116</strain>
    </source>
</reference>
<feature type="region of interest" description="Disordered" evidence="1">
    <location>
        <begin position="399"/>
        <end position="436"/>
    </location>
</feature>
<feature type="compositionally biased region" description="Polar residues" evidence="1">
    <location>
        <begin position="399"/>
        <end position="408"/>
    </location>
</feature>
<evidence type="ECO:0000313" key="3">
    <source>
        <dbReference type="Proteomes" id="UP000193648"/>
    </source>
</evidence>
<feature type="compositionally biased region" description="Polar residues" evidence="1">
    <location>
        <begin position="606"/>
        <end position="631"/>
    </location>
</feature>
<dbReference type="InParanoid" id="A0A1Y2H780"/>
<feature type="region of interest" description="Disordered" evidence="1">
    <location>
        <begin position="449"/>
        <end position="522"/>
    </location>
</feature>
<dbReference type="AlphaFoldDB" id="A0A1Y2H780"/>
<dbReference type="OrthoDB" id="5398572at2759"/>
<protein>
    <submittedName>
        <fullName evidence="2">Uncharacterized protein</fullName>
    </submittedName>
</protein>
<dbReference type="RefSeq" id="XP_021886575.1">
    <property type="nucleotide sequence ID" value="XM_022031027.1"/>
</dbReference>
<gene>
    <name evidence="2" type="ORF">BCR41DRAFT_8025</name>
</gene>
<dbReference type="EMBL" id="MCFF01000001">
    <property type="protein sequence ID" value="ORZ28902.1"/>
    <property type="molecule type" value="Genomic_DNA"/>
</dbReference>
<dbReference type="GeneID" id="33572868"/>
<accession>A0A1Y2H780</accession>